<gene>
    <name evidence="7" type="ORF">OBBRIDRAFT_559092</name>
</gene>
<keyword evidence="3 5" id="KW-1133">Transmembrane helix</keyword>
<organism evidence="7 8">
    <name type="scientific">Obba rivulosa</name>
    <dbReference type="NCBI Taxonomy" id="1052685"/>
    <lineage>
        <taxon>Eukaryota</taxon>
        <taxon>Fungi</taxon>
        <taxon>Dikarya</taxon>
        <taxon>Basidiomycota</taxon>
        <taxon>Agaricomycotina</taxon>
        <taxon>Agaricomycetes</taxon>
        <taxon>Polyporales</taxon>
        <taxon>Gelatoporiaceae</taxon>
        <taxon>Obba</taxon>
    </lineage>
</organism>
<feature type="domain" description="HIG1" evidence="6">
    <location>
        <begin position="90"/>
        <end position="181"/>
    </location>
</feature>
<feature type="transmembrane region" description="Helical" evidence="5">
    <location>
        <begin position="118"/>
        <end position="137"/>
    </location>
</feature>
<proteinExistence type="predicted"/>
<keyword evidence="4 5" id="KW-0472">Membrane</keyword>
<feature type="transmembrane region" description="Helical" evidence="5">
    <location>
        <begin position="149"/>
        <end position="169"/>
    </location>
</feature>
<dbReference type="InterPro" id="IPR040153">
    <property type="entry name" value="Rcf2"/>
</dbReference>
<dbReference type="OrthoDB" id="1915122at2759"/>
<accession>A0A8E2AXI2</accession>
<dbReference type="InterPro" id="IPR007667">
    <property type="entry name" value="Hypoxia_induced_domain"/>
</dbReference>
<dbReference type="PROSITE" id="PS51503">
    <property type="entry name" value="HIG1"/>
    <property type="match status" value="1"/>
</dbReference>
<protein>
    <recommendedName>
        <fullName evidence="6">HIG1 domain-containing protein</fullName>
    </recommendedName>
</protein>
<evidence type="ECO:0000256" key="4">
    <source>
        <dbReference type="ARBA" id="ARBA00023136"/>
    </source>
</evidence>
<dbReference type="Pfam" id="PF04588">
    <property type="entry name" value="HIG_1_N"/>
    <property type="match status" value="1"/>
</dbReference>
<evidence type="ECO:0000313" key="7">
    <source>
        <dbReference type="EMBL" id="OCH90964.1"/>
    </source>
</evidence>
<evidence type="ECO:0000256" key="2">
    <source>
        <dbReference type="ARBA" id="ARBA00022692"/>
    </source>
</evidence>
<dbReference type="EMBL" id="KV722394">
    <property type="protein sequence ID" value="OCH90964.1"/>
    <property type="molecule type" value="Genomic_DNA"/>
</dbReference>
<keyword evidence="2 5" id="KW-0812">Transmembrane</keyword>
<comment type="subcellular location">
    <subcellularLocation>
        <location evidence="1">Mitochondrion</location>
    </subcellularLocation>
</comment>
<reference evidence="7 8" key="1">
    <citation type="submission" date="2016-07" db="EMBL/GenBank/DDBJ databases">
        <title>Draft genome of the white-rot fungus Obba rivulosa 3A-2.</title>
        <authorList>
            <consortium name="DOE Joint Genome Institute"/>
            <person name="Miettinen O."/>
            <person name="Riley R."/>
            <person name="Acob R."/>
            <person name="Barry K."/>
            <person name="Cullen D."/>
            <person name="De Vries R."/>
            <person name="Hainaut M."/>
            <person name="Hatakka A."/>
            <person name="Henrissat B."/>
            <person name="Hilden K."/>
            <person name="Kuo R."/>
            <person name="Labutti K."/>
            <person name="Lipzen A."/>
            <person name="Makela M.R."/>
            <person name="Sandor L."/>
            <person name="Spatafora J.W."/>
            <person name="Grigoriev I.V."/>
            <person name="Hibbett D.S."/>
        </authorList>
    </citation>
    <scope>NUCLEOTIDE SEQUENCE [LARGE SCALE GENOMIC DNA]</scope>
    <source>
        <strain evidence="7 8">3A-2</strain>
    </source>
</reference>
<dbReference type="GO" id="GO:0033617">
    <property type="term" value="P:mitochondrial respiratory chain complex IV assembly"/>
    <property type="evidence" value="ECO:0007669"/>
    <property type="project" value="TreeGrafter"/>
</dbReference>
<evidence type="ECO:0000313" key="8">
    <source>
        <dbReference type="Proteomes" id="UP000250043"/>
    </source>
</evidence>
<dbReference type="GO" id="GO:0005739">
    <property type="term" value="C:mitochondrion"/>
    <property type="evidence" value="ECO:0007669"/>
    <property type="project" value="UniProtKB-SubCell"/>
</dbReference>
<dbReference type="PANTHER" id="PTHR28018">
    <property type="entry name" value="RESPIRATORY SUPERCOMPLEX FACTOR 2, MITOCHONDRIAL"/>
    <property type="match status" value="1"/>
</dbReference>
<evidence type="ECO:0000256" key="3">
    <source>
        <dbReference type="ARBA" id="ARBA00022989"/>
    </source>
</evidence>
<evidence type="ECO:0000256" key="5">
    <source>
        <dbReference type="SAM" id="Phobius"/>
    </source>
</evidence>
<dbReference type="Proteomes" id="UP000250043">
    <property type="component" value="Unassembled WGS sequence"/>
</dbReference>
<name>A0A8E2AXI2_9APHY</name>
<evidence type="ECO:0000256" key="1">
    <source>
        <dbReference type="ARBA" id="ARBA00004173"/>
    </source>
</evidence>
<evidence type="ECO:0000259" key="6">
    <source>
        <dbReference type="PROSITE" id="PS51503"/>
    </source>
</evidence>
<sequence length="206" mass="23376">MQNTSQDKYDQQQRATLVGGLKGLLGGLAVSLPASYIMHRRWPAYRALTPALKTLGVIIVTVPSFVISAERATLRFEREQWTGAGKEELDTLEERERRRWERLSLGEKMRDLAARHEYGFIGGAWALSMVTAFSIIMRNPYQSLPQKVVQARLWAQGLTVGVLIAAGALTHSRHMRESEDGRRHLQADHSWRDVLEAEERARKQGK</sequence>
<dbReference type="PANTHER" id="PTHR28018:SF3">
    <property type="entry name" value="RESPIRATORY SUPERCOMPLEX FACTOR 2, MITOCHONDRIAL"/>
    <property type="match status" value="1"/>
</dbReference>
<keyword evidence="8" id="KW-1185">Reference proteome</keyword>
<dbReference type="AlphaFoldDB" id="A0A8E2AXI2"/>
<feature type="transmembrane region" description="Helical" evidence="5">
    <location>
        <begin position="21"/>
        <end position="39"/>
    </location>
</feature>